<proteinExistence type="inferred from homology"/>
<evidence type="ECO:0000256" key="4">
    <source>
        <dbReference type="ARBA" id="ARBA00023163"/>
    </source>
</evidence>
<dbReference type="Pfam" id="PF03466">
    <property type="entry name" value="LysR_substrate"/>
    <property type="match status" value="1"/>
</dbReference>
<dbReference type="Gene3D" id="3.40.190.290">
    <property type="match status" value="1"/>
</dbReference>
<dbReference type="PANTHER" id="PTHR30537:SF5">
    <property type="entry name" value="HTH-TYPE TRANSCRIPTIONAL ACTIVATOR TTDR-RELATED"/>
    <property type="match status" value="1"/>
</dbReference>
<keyword evidence="3" id="KW-0238">DNA-binding</keyword>
<dbReference type="SUPFAM" id="SSF53850">
    <property type="entry name" value="Periplasmic binding protein-like II"/>
    <property type="match status" value="1"/>
</dbReference>
<accession>A0A7X2IHX9</accession>
<sequence length="290" mass="32427">MELLNDMALFVEVVKAKSFRRAGEAIAMPIATVSRRISGLEKAIGLRLLHRTTRRIELTEAGLLYYERCRRIVEEARLAHQQLGELLEQPSGVLRVSLPVDFATIFLAPHLGEFAQRYPGIRFEFDLTPRKVDLVAEPFDLAIRMGDLPDSTLIARKLADLPRYLYASPGYLEQAGEPQHPHELARHECLLMLRQPATWNLHNQADAMDVAVQGRFHVNSIGMMQHLALQGMGIALVSPEIVAADVAAGTLRRVLPGWRGPDVPVYAVTETRLLPAKTQRFIEFLTGLLG</sequence>
<dbReference type="RefSeq" id="WP_154370828.1">
    <property type="nucleotide sequence ID" value="NZ_WKJJ01000001.1"/>
</dbReference>
<dbReference type="InterPro" id="IPR005119">
    <property type="entry name" value="LysR_subst-bd"/>
</dbReference>
<keyword evidence="2" id="KW-0805">Transcription regulation</keyword>
<gene>
    <name evidence="6" type="ORF">GJ700_01255</name>
</gene>
<dbReference type="PROSITE" id="PS50931">
    <property type="entry name" value="HTH_LYSR"/>
    <property type="match status" value="1"/>
</dbReference>
<comment type="similarity">
    <text evidence="1">Belongs to the LysR transcriptional regulatory family.</text>
</comment>
<dbReference type="InterPro" id="IPR058163">
    <property type="entry name" value="LysR-type_TF_proteobact-type"/>
</dbReference>
<dbReference type="GO" id="GO:0006351">
    <property type="term" value="P:DNA-templated transcription"/>
    <property type="evidence" value="ECO:0007669"/>
    <property type="project" value="TreeGrafter"/>
</dbReference>
<dbReference type="SUPFAM" id="SSF46785">
    <property type="entry name" value="Winged helix' DNA-binding domain"/>
    <property type="match status" value="1"/>
</dbReference>
<dbReference type="Pfam" id="PF00126">
    <property type="entry name" value="HTH_1"/>
    <property type="match status" value="1"/>
</dbReference>
<evidence type="ECO:0000259" key="5">
    <source>
        <dbReference type="PROSITE" id="PS50931"/>
    </source>
</evidence>
<evidence type="ECO:0000313" key="7">
    <source>
        <dbReference type="Proteomes" id="UP000446768"/>
    </source>
</evidence>
<keyword evidence="4" id="KW-0804">Transcription</keyword>
<dbReference type="EMBL" id="WKJJ01000001">
    <property type="protein sequence ID" value="MRV70347.1"/>
    <property type="molecule type" value="Genomic_DNA"/>
</dbReference>
<evidence type="ECO:0000256" key="1">
    <source>
        <dbReference type="ARBA" id="ARBA00009437"/>
    </source>
</evidence>
<dbReference type="GO" id="GO:0003700">
    <property type="term" value="F:DNA-binding transcription factor activity"/>
    <property type="evidence" value="ECO:0007669"/>
    <property type="project" value="InterPro"/>
</dbReference>
<name>A0A7X2IHX9_9BURK</name>
<dbReference type="AlphaFoldDB" id="A0A7X2IHX9"/>
<evidence type="ECO:0000313" key="6">
    <source>
        <dbReference type="EMBL" id="MRV70347.1"/>
    </source>
</evidence>
<dbReference type="GO" id="GO:0043565">
    <property type="term" value="F:sequence-specific DNA binding"/>
    <property type="evidence" value="ECO:0007669"/>
    <property type="project" value="TreeGrafter"/>
</dbReference>
<feature type="domain" description="HTH lysR-type" evidence="5">
    <location>
        <begin position="1"/>
        <end position="59"/>
    </location>
</feature>
<dbReference type="CDD" id="cd08422">
    <property type="entry name" value="PBP2_CrgA_like"/>
    <property type="match status" value="1"/>
</dbReference>
<dbReference type="Gene3D" id="1.10.10.10">
    <property type="entry name" value="Winged helix-like DNA-binding domain superfamily/Winged helix DNA-binding domain"/>
    <property type="match status" value="1"/>
</dbReference>
<dbReference type="InterPro" id="IPR036388">
    <property type="entry name" value="WH-like_DNA-bd_sf"/>
</dbReference>
<dbReference type="InterPro" id="IPR036390">
    <property type="entry name" value="WH_DNA-bd_sf"/>
</dbReference>
<evidence type="ECO:0000256" key="2">
    <source>
        <dbReference type="ARBA" id="ARBA00023015"/>
    </source>
</evidence>
<dbReference type="InterPro" id="IPR000847">
    <property type="entry name" value="LysR_HTH_N"/>
</dbReference>
<dbReference type="FunFam" id="1.10.10.10:FF:000001">
    <property type="entry name" value="LysR family transcriptional regulator"/>
    <property type="match status" value="1"/>
</dbReference>
<comment type="caution">
    <text evidence="6">The sequence shown here is derived from an EMBL/GenBank/DDBJ whole genome shotgun (WGS) entry which is preliminary data.</text>
</comment>
<organism evidence="6 7">
    <name type="scientific">Pseudoduganella rivuli</name>
    <dbReference type="NCBI Taxonomy" id="2666085"/>
    <lineage>
        <taxon>Bacteria</taxon>
        <taxon>Pseudomonadati</taxon>
        <taxon>Pseudomonadota</taxon>
        <taxon>Betaproteobacteria</taxon>
        <taxon>Burkholderiales</taxon>
        <taxon>Oxalobacteraceae</taxon>
        <taxon>Telluria group</taxon>
        <taxon>Pseudoduganella</taxon>
    </lineage>
</organism>
<dbReference type="PANTHER" id="PTHR30537">
    <property type="entry name" value="HTH-TYPE TRANSCRIPTIONAL REGULATOR"/>
    <property type="match status" value="1"/>
</dbReference>
<reference evidence="6 7" key="1">
    <citation type="submission" date="2019-11" db="EMBL/GenBank/DDBJ databases">
        <title>Novel species isolated from a subtropical stream in China.</title>
        <authorList>
            <person name="Lu H."/>
        </authorList>
    </citation>
    <scope>NUCLEOTIDE SEQUENCE [LARGE SCALE GENOMIC DNA]</scope>
    <source>
        <strain evidence="6 7">FT92W</strain>
    </source>
</reference>
<evidence type="ECO:0000256" key="3">
    <source>
        <dbReference type="ARBA" id="ARBA00023125"/>
    </source>
</evidence>
<keyword evidence="7" id="KW-1185">Reference proteome</keyword>
<dbReference type="Proteomes" id="UP000446768">
    <property type="component" value="Unassembled WGS sequence"/>
</dbReference>
<protein>
    <submittedName>
        <fullName evidence="6">LysR family transcriptional regulator</fullName>
    </submittedName>
</protein>